<evidence type="ECO:0000256" key="1">
    <source>
        <dbReference type="SAM" id="Phobius"/>
    </source>
</evidence>
<accession>A0A557RJB1</accession>
<keyword evidence="3" id="KW-1185">Reference proteome</keyword>
<feature type="transmembrane region" description="Helical" evidence="1">
    <location>
        <begin position="42"/>
        <end position="61"/>
    </location>
</feature>
<evidence type="ECO:0000313" key="3">
    <source>
        <dbReference type="Proteomes" id="UP000316688"/>
    </source>
</evidence>
<comment type="caution">
    <text evidence="2">The sequence shown here is derived from an EMBL/GenBank/DDBJ whole genome shotgun (WGS) entry which is preliminary data.</text>
</comment>
<dbReference type="Proteomes" id="UP000316688">
    <property type="component" value="Unassembled WGS sequence"/>
</dbReference>
<dbReference type="InterPro" id="IPR036526">
    <property type="entry name" value="C-N_Hydrolase_sf"/>
</dbReference>
<feature type="transmembrane region" description="Helical" evidence="1">
    <location>
        <begin position="67"/>
        <end position="86"/>
    </location>
</feature>
<proteinExistence type="predicted"/>
<dbReference type="AlphaFoldDB" id="A0A557RJB1"/>
<dbReference type="Gene3D" id="3.60.110.10">
    <property type="entry name" value="Carbon-nitrogen hydrolase"/>
    <property type="match status" value="1"/>
</dbReference>
<feature type="transmembrane region" description="Helical" evidence="1">
    <location>
        <begin position="137"/>
        <end position="158"/>
    </location>
</feature>
<dbReference type="SUPFAM" id="SSF56317">
    <property type="entry name" value="Carbon-nitrogen hydrolase"/>
    <property type="match status" value="1"/>
</dbReference>
<evidence type="ECO:0000313" key="2">
    <source>
        <dbReference type="EMBL" id="TVO65248.1"/>
    </source>
</evidence>
<reference evidence="2 3" key="1">
    <citation type="submission" date="2019-07" db="EMBL/GenBank/DDBJ databases">
        <title>Reclasification of Spiribacter aquaticus.</title>
        <authorList>
            <person name="Leon M.J."/>
            <person name="Sanchez-Porro C."/>
            <person name="Ventosa A."/>
        </authorList>
    </citation>
    <scope>NUCLEOTIDE SEQUENCE [LARGE SCALE GENOMIC DNA]</scope>
    <source>
        <strain evidence="2 3">SP30</strain>
    </source>
</reference>
<organism evidence="2 3">
    <name type="scientific">Spiribacter aquaticus</name>
    <dbReference type="NCBI Taxonomy" id="1935996"/>
    <lineage>
        <taxon>Bacteria</taxon>
        <taxon>Pseudomonadati</taxon>
        <taxon>Pseudomonadota</taxon>
        <taxon>Gammaproteobacteria</taxon>
        <taxon>Chromatiales</taxon>
        <taxon>Ectothiorhodospiraceae</taxon>
        <taxon>Spiribacter</taxon>
    </lineage>
</organism>
<dbReference type="RefSeq" id="WP_144347507.1">
    <property type="nucleotide sequence ID" value="NZ_VMKP01000002.1"/>
</dbReference>
<sequence>MTGLLAGLLAVAALPPVGFAPAGLVWLVPWLMGMRRSRRARVLNTLIALGLPMGVALGPVAGQEPALAIAVIVTVLAAFIVVALAAADRHGVTHSWRLVGAMVGLIGLLAALRSVGIPISLSLFLPPSVVPFRIVDAGGVIAADAALGLWQTGLAVALMAGGIRTRPRSWLMPTAIALGLAAVILIPVDPPPDAPSEAPRIAIVQTLDDDPGTSTALAHAALARIEARWVVWPEAASPVLLPPPWQRPPGGMIHLRHGYRYLAPGKLRSEVSITPGVKARNAPTGRWTKAFPLPFAEAALSTTDGPDRNDLQALEVLICSDASHPRAVDRAVARGPRLIVNPAHLPTAGLASLAGLHRRSVHLQAARSGVPILVVAHGGPSMVLHPDGRRRRLAPAGVQAVATLPLPAPPAADDVVADVADGPIAPDEGASHRAAIARLTRAYGLGHNADAVPAARDRALVWLCEQTGLMAMNASVNGIRPPAYGLQPTPHGLRAIRWLPGEAADAPGIRWLATVDRPERCRSAGSLHPPTSGTSRLR</sequence>
<feature type="transmembrane region" description="Helical" evidence="1">
    <location>
        <begin position="170"/>
        <end position="188"/>
    </location>
</feature>
<gene>
    <name evidence="2" type="ORF">FPL11_03950</name>
</gene>
<feature type="transmembrane region" description="Helical" evidence="1">
    <location>
        <begin position="6"/>
        <end position="30"/>
    </location>
</feature>
<evidence type="ECO:0008006" key="4">
    <source>
        <dbReference type="Google" id="ProtNLM"/>
    </source>
</evidence>
<name>A0A557RJB1_9GAMM</name>
<protein>
    <recommendedName>
        <fullName evidence="4">CN hydrolase domain-containing protein</fullName>
    </recommendedName>
</protein>
<feature type="transmembrane region" description="Helical" evidence="1">
    <location>
        <begin position="98"/>
        <end position="125"/>
    </location>
</feature>
<keyword evidence="1" id="KW-1133">Transmembrane helix</keyword>
<keyword evidence="1" id="KW-0812">Transmembrane</keyword>
<keyword evidence="1" id="KW-0472">Membrane</keyword>
<dbReference type="EMBL" id="VMKP01000002">
    <property type="protein sequence ID" value="TVO65248.1"/>
    <property type="molecule type" value="Genomic_DNA"/>
</dbReference>